<dbReference type="CDD" id="cd07825">
    <property type="entry name" value="SRPBCC_7"/>
    <property type="match status" value="1"/>
</dbReference>
<dbReference type="PANTHER" id="PTHR36437:SF2">
    <property type="entry name" value="GLYOXALASE_BLEOMYCIN RESISTANCE PROTEIN_DIOXYGENASE"/>
    <property type="match status" value="1"/>
</dbReference>
<reference evidence="4 5" key="1">
    <citation type="journal article" date="2019" name="Emerg. Microbes Infect.">
        <title>Comprehensive subspecies identification of 175 nontuberculous mycobacteria species based on 7547 genomic profiles.</title>
        <authorList>
            <person name="Matsumoto Y."/>
            <person name="Kinjo T."/>
            <person name="Motooka D."/>
            <person name="Nabeya D."/>
            <person name="Jung N."/>
            <person name="Uechi K."/>
            <person name="Horii T."/>
            <person name="Iida T."/>
            <person name="Fujita J."/>
            <person name="Nakamura S."/>
        </authorList>
    </citation>
    <scope>NUCLEOTIDE SEQUENCE [LARGE SCALE GENOMIC DNA]</scope>
    <source>
        <strain evidence="4 5">JCM 12687</strain>
    </source>
</reference>
<dbReference type="InterPro" id="IPR029068">
    <property type="entry name" value="Glyas_Bleomycin-R_OHBP_Dase"/>
</dbReference>
<dbReference type="InterPro" id="IPR023393">
    <property type="entry name" value="START-like_dom_sf"/>
</dbReference>
<proteinExistence type="predicted"/>
<dbReference type="InterPro" id="IPR004360">
    <property type="entry name" value="Glyas_Fos-R_dOase_dom"/>
</dbReference>
<dbReference type="Pfam" id="PF05988">
    <property type="entry name" value="DUF899"/>
    <property type="match status" value="1"/>
</dbReference>
<dbReference type="PROSITE" id="PS51819">
    <property type="entry name" value="VOC"/>
    <property type="match status" value="1"/>
</dbReference>
<feature type="coiled-coil region" evidence="1">
    <location>
        <begin position="169"/>
        <end position="196"/>
    </location>
</feature>
<dbReference type="SUPFAM" id="SSF52833">
    <property type="entry name" value="Thioredoxin-like"/>
    <property type="match status" value="1"/>
</dbReference>
<dbReference type="Gene3D" id="3.10.180.10">
    <property type="entry name" value="2,3-Dihydroxybiphenyl 1,2-Dioxygenase, domain 1"/>
    <property type="match status" value="1"/>
</dbReference>
<keyword evidence="1" id="KW-0175">Coiled coil</keyword>
<dbReference type="PANTHER" id="PTHR36437">
    <property type="entry name" value="GLYOXALASE/BLEOMYCIN RESISTANCE PROTEIN/DIOXYGENASE"/>
    <property type="match status" value="1"/>
</dbReference>
<evidence type="ECO:0000313" key="5">
    <source>
        <dbReference type="Proteomes" id="UP000467379"/>
    </source>
</evidence>
<dbReference type="Gene3D" id="3.30.530.20">
    <property type="match status" value="1"/>
</dbReference>
<evidence type="ECO:0000313" key="4">
    <source>
        <dbReference type="EMBL" id="BBZ11821.1"/>
    </source>
</evidence>
<dbReference type="SUPFAM" id="SSF55961">
    <property type="entry name" value="Bet v1-like"/>
    <property type="match status" value="1"/>
</dbReference>
<accession>A0ABM7KL23</accession>
<feature type="domain" description="VOC" evidence="3">
    <location>
        <begin position="394"/>
        <end position="513"/>
    </location>
</feature>
<dbReference type="InterPro" id="IPR037523">
    <property type="entry name" value="VOC_core"/>
</dbReference>
<evidence type="ECO:0000259" key="3">
    <source>
        <dbReference type="PROSITE" id="PS51819"/>
    </source>
</evidence>
<keyword evidence="5" id="KW-1185">Reference proteome</keyword>
<feature type="region of interest" description="Disordered" evidence="2">
    <location>
        <begin position="355"/>
        <end position="384"/>
    </location>
</feature>
<gene>
    <name evidence="4" type="ORF">MBRA_20160</name>
</gene>
<evidence type="ECO:0000256" key="2">
    <source>
        <dbReference type="SAM" id="MobiDB-lite"/>
    </source>
</evidence>
<dbReference type="Pfam" id="PF00903">
    <property type="entry name" value="Glyoxalase"/>
    <property type="match status" value="1"/>
</dbReference>
<organism evidence="4 5">
    <name type="scientific">Mycobacterium branderi</name>
    <dbReference type="NCBI Taxonomy" id="43348"/>
    <lineage>
        <taxon>Bacteria</taxon>
        <taxon>Bacillati</taxon>
        <taxon>Actinomycetota</taxon>
        <taxon>Actinomycetes</taxon>
        <taxon>Mycobacteriales</taxon>
        <taxon>Mycobacteriaceae</taxon>
        <taxon>Mycobacterium</taxon>
    </lineage>
</organism>
<dbReference type="EMBL" id="AP022606">
    <property type="protein sequence ID" value="BBZ11821.1"/>
    <property type="molecule type" value="Genomic_DNA"/>
</dbReference>
<dbReference type="SUPFAM" id="SSF54593">
    <property type="entry name" value="Glyoxalase/Bleomycin resistance protein/Dihydroxybiphenyl dioxygenase"/>
    <property type="match status" value="1"/>
</dbReference>
<protein>
    <recommendedName>
        <fullName evidence="3">VOC domain-containing protein</fullName>
    </recommendedName>
</protein>
<dbReference type="InterPro" id="IPR036249">
    <property type="entry name" value="Thioredoxin-like_sf"/>
</dbReference>
<evidence type="ECO:0000256" key="1">
    <source>
        <dbReference type="SAM" id="Coils"/>
    </source>
</evidence>
<name>A0ABM7KL23_9MYCO</name>
<sequence length="513" mass="57275">MTDEVVSEVATVDASAATVFRILADPTTHAAIDGTGWVRESLDGRKLSDVGQIFRMAMYHDNHPVGTYEMANQVTVFEPSRAIAWKPGQDKVGDGSIEYGGWVWRYDLTPLGPSQTRVTLTYDWSAVPGALREHIQFPPFPTDHLKNSLGHLGELAKDAAPALPPIVDQETWQRELDALRVREKAATRELDAIAAQRRRLPMVEMPDYTLDGEDGPVRLVDLFDGKRQLIVYHHMWFPGEEWQCPGCTGFTSQFTRLEFLDSYDARFVIVTQGPIDEALAYKRRVGNRMTWYSSANSPFGADVGAPPGGGFAVNVFLRDGNRVYRTWHTNGRGTEQLSHSFALIDILPYGRQEEWQDSPDGWPQRPTYSGWELRGNRPRLRRPTTRSKMTGLTTISLVCVPTPDQDKAVEFYESLGFEKRTDQPFGGGYRWIEVYPPEGTTGIALAPPPPDSGPVQPTNTGITLTTNDIDATHAAMKELGVDVDAQVARMGEPVPPMFWFRDPTGHTLMVVEV</sequence>
<dbReference type="InterPro" id="IPR010296">
    <property type="entry name" value="DUF899_thioredox"/>
</dbReference>
<dbReference type="Proteomes" id="UP000467379">
    <property type="component" value="Chromosome"/>
</dbReference>